<evidence type="ECO:0000313" key="2">
    <source>
        <dbReference type="EMBL" id="KEQ87387.1"/>
    </source>
</evidence>
<protein>
    <submittedName>
        <fullName evidence="2">Uncharacterized protein</fullName>
    </submittedName>
</protein>
<dbReference type="RefSeq" id="XP_029763574.1">
    <property type="nucleotide sequence ID" value="XM_029904792.1"/>
</dbReference>
<keyword evidence="3" id="KW-1185">Reference proteome</keyword>
<proteinExistence type="predicted"/>
<dbReference type="AlphaFoldDB" id="A0A074XZI1"/>
<dbReference type="HOGENOM" id="CLU_1434184_0_0_1"/>
<reference evidence="2 3" key="1">
    <citation type="journal article" date="2014" name="BMC Genomics">
        <title>Genome sequencing of four Aureobasidium pullulans varieties: biotechnological potential, stress tolerance, and description of new species.</title>
        <authorList>
            <person name="Gostin Ar C."/>
            <person name="Ohm R.A."/>
            <person name="Kogej T."/>
            <person name="Sonjak S."/>
            <person name="Turk M."/>
            <person name="Zajc J."/>
            <person name="Zalar P."/>
            <person name="Grube M."/>
            <person name="Sun H."/>
            <person name="Han J."/>
            <person name="Sharma A."/>
            <person name="Chiniquy J."/>
            <person name="Ngan C.Y."/>
            <person name="Lipzen A."/>
            <person name="Barry K."/>
            <person name="Grigoriev I.V."/>
            <person name="Gunde-Cimerman N."/>
        </authorList>
    </citation>
    <scope>NUCLEOTIDE SEQUENCE [LARGE SCALE GENOMIC DNA]</scope>
    <source>
        <strain evidence="2 3">EXF-150</strain>
    </source>
</reference>
<name>A0A074XZI1_AURPU</name>
<dbReference type="GeneID" id="40747098"/>
<gene>
    <name evidence="2" type="ORF">M438DRAFT_342576</name>
</gene>
<sequence>MSQKNISLDSEHPPSYESLHSPNPQTFVSKKSAIEVNHSPTTDLEYEDWVHHNHPCVSIWSRRFGTRTPSHVNVSFGISRDEKATTPDIFFTCNFQPRRSDNVYQDKERIKRACCTVAAFTQLHRGSGRHYCECDWNMFQDSKHMCLANPKGWWRFHKWLQAAKARRAIRTHDRLCSCGCFEGG</sequence>
<evidence type="ECO:0000256" key="1">
    <source>
        <dbReference type="SAM" id="MobiDB-lite"/>
    </source>
</evidence>
<accession>A0A074XZI1</accession>
<feature type="region of interest" description="Disordered" evidence="1">
    <location>
        <begin position="1"/>
        <end position="24"/>
    </location>
</feature>
<evidence type="ECO:0000313" key="3">
    <source>
        <dbReference type="Proteomes" id="UP000030706"/>
    </source>
</evidence>
<dbReference type="Proteomes" id="UP000030706">
    <property type="component" value="Unassembled WGS sequence"/>
</dbReference>
<dbReference type="EMBL" id="KL584976">
    <property type="protein sequence ID" value="KEQ87387.1"/>
    <property type="molecule type" value="Genomic_DNA"/>
</dbReference>
<organism evidence="2 3">
    <name type="scientific">Aureobasidium pullulans EXF-150</name>
    <dbReference type="NCBI Taxonomy" id="1043002"/>
    <lineage>
        <taxon>Eukaryota</taxon>
        <taxon>Fungi</taxon>
        <taxon>Dikarya</taxon>
        <taxon>Ascomycota</taxon>
        <taxon>Pezizomycotina</taxon>
        <taxon>Dothideomycetes</taxon>
        <taxon>Dothideomycetidae</taxon>
        <taxon>Dothideales</taxon>
        <taxon>Saccotheciaceae</taxon>
        <taxon>Aureobasidium</taxon>
    </lineage>
</organism>